<sequence>MTGPLSKLLRVSDNATAADAVFFWIAIAIILAVMFSAQVALIAAFVVRAA</sequence>
<reference evidence="2 3" key="1">
    <citation type="submission" date="2022-11" db="EMBL/GenBank/DDBJ databases">
        <title>Brucella sp. YY2X, whole genome shotgun sequencing project.</title>
        <authorList>
            <person name="Yang Y."/>
        </authorList>
    </citation>
    <scope>NUCLEOTIDE SEQUENCE [LARGE SCALE GENOMIC DNA]</scope>
    <source>
        <strain evidence="2 3">YY2X</strain>
    </source>
</reference>
<name>A0ABT3QN81_9HYPH</name>
<keyword evidence="1" id="KW-1133">Transmembrane helix</keyword>
<protein>
    <submittedName>
        <fullName evidence="2">Uncharacterized protein</fullName>
    </submittedName>
</protein>
<comment type="caution">
    <text evidence="2">The sequence shown here is derived from an EMBL/GenBank/DDBJ whole genome shotgun (WGS) entry which is preliminary data.</text>
</comment>
<keyword evidence="1" id="KW-0472">Membrane</keyword>
<dbReference type="EMBL" id="JAPHAV010000003">
    <property type="protein sequence ID" value="MCX2697045.1"/>
    <property type="molecule type" value="Genomic_DNA"/>
</dbReference>
<feature type="transmembrane region" description="Helical" evidence="1">
    <location>
        <begin position="20"/>
        <end position="47"/>
    </location>
</feature>
<evidence type="ECO:0000313" key="3">
    <source>
        <dbReference type="Proteomes" id="UP001301216"/>
    </source>
</evidence>
<gene>
    <name evidence="2" type="ORF">OPR82_09665</name>
</gene>
<dbReference type="RefSeq" id="WP_265984580.1">
    <property type="nucleotide sequence ID" value="NZ_JAPHAV010000003.1"/>
</dbReference>
<keyword evidence="3" id="KW-1185">Reference proteome</keyword>
<evidence type="ECO:0000256" key="1">
    <source>
        <dbReference type="SAM" id="Phobius"/>
    </source>
</evidence>
<dbReference type="Proteomes" id="UP001301216">
    <property type="component" value="Unassembled WGS sequence"/>
</dbReference>
<proteinExistence type="predicted"/>
<evidence type="ECO:0000313" key="2">
    <source>
        <dbReference type="EMBL" id="MCX2697045.1"/>
    </source>
</evidence>
<organism evidence="2 3">
    <name type="scientific">Ochrobactrum chromiisoli</name>
    <dbReference type="NCBI Taxonomy" id="2993941"/>
    <lineage>
        <taxon>Bacteria</taxon>
        <taxon>Pseudomonadati</taxon>
        <taxon>Pseudomonadota</taxon>
        <taxon>Alphaproteobacteria</taxon>
        <taxon>Hyphomicrobiales</taxon>
        <taxon>Brucellaceae</taxon>
        <taxon>Brucella/Ochrobactrum group</taxon>
        <taxon>Ochrobactrum</taxon>
    </lineage>
</organism>
<keyword evidence="1" id="KW-0812">Transmembrane</keyword>
<accession>A0ABT3QN81</accession>